<keyword evidence="2" id="KW-0175">Coiled coil</keyword>
<feature type="region of interest" description="Disordered" evidence="3">
    <location>
        <begin position="536"/>
        <end position="591"/>
    </location>
</feature>
<organism evidence="5 6">
    <name type="scientific">Lichtheimia corymbifera JMRC:FSU:9682</name>
    <dbReference type="NCBI Taxonomy" id="1263082"/>
    <lineage>
        <taxon>Eukaryota</taxon>
        <taxon>Fungi</taxon>
        <taxon>Fungi incertae sedis</taxon>
        <taxon>Mucoromycota</taxon>
        <taxon>Mucoromycotina</taxon>
        <taxon>Mucoromycetes</taxon>
        <taxon>Mucorales</taxon>
        <taxon>Lichtheimiaceae</taxon>
        <taxon>Lichtheimia</taxon>
    </lineage>
</organism>
<feature type="compositionally biased region" description="Basic and acidic residues" evidence="3">
    <location>
        <begin position="11"/>
        <end position="34"/>
    </location>
</feature>
<evidence type="ECO:0000313" key="5">
    <source>
        <dbReference type="EMBL" id="CDH51031.1"/>
    </source>
</evidence>
<dbReference type="GO" id="GO:0000447">
    <property type="term" value="P:endonucleolytic cleavage in ITS1 to separate SSU-rRNA from 5.8S rRNA and LSU-rRNA from tricistronic rRNA transcript (SSU-rRNA, 5.8S rRNA, LSU-rRNA)"/>
    <property type="evidence" value="ECO:0007669"/>
    <property type="project" value="TreeGrafter"/>
</dbReference>
<dbReference type="PANTHER" id="PTHR14490:SF5">
    <property type="entry name" value="PROTEIN KRI1 HOMOLOG"/>
    <property type="match status" value="1"/>
</dbReference>
<dbReference type="OrthoDB" id="10252032at2759"/>
<comment type="similarity">
    <text evidence="1">Belongs to the KRI1 family.</text>
</comment>
<comment type="caution">
    <text evidence="5">The sequence shown here is derived from an EMBL/GenBank/DDBJ whole genome shotgun (WGS) entry which is preliminary data.</text>
</comment>
<accession>A0A068RQ29</accession>
<feature type="domain" description="Kri1-like C-terminal" evidence="4">
    <location>
        <begin position="449"/>
        <end position="532"/>
    </location>
</feature>
<dbReference type="InterPro" id="IPR024626">
    <property type="entry name" value="Kri1-like_C"/>
</dbReference>
<dbReference type="AlphaFoldDB" id="A0A068RQ29"/>
<dbReference type="GO" id="GO:0005730">
    <property type="term" value="C:nucleolus"/>
    <property type="evidence" value="ECO:0007669"/>
    <property type="project" value="TreeGrafter"/>
</dbReference>
<feature type="compositionally biased region" description="Basic and acidic residues" evidence="3">
    <location>
        <begin position="547"/>
        <end position="583"/>
    </location>
</feature>
<feature type="coiled-coil region" evidence="2">
    <location>
        <begin position="97"/>
        <end position="127"/>
    </location>
</feature>
<feature type="region of interest" description="Disordered" evidence="3">
    <location>
        <begin position="384"/>
        <end position="405"/>
    </location>
</feature>
<dbReference type="PANTHER" id="PTHR14490">
    <property type="entry name" value="ZINC FINGER, ZZ TYPE"/>
    <property type="match status" value="1"/>
</dbReference>
<feature type="compositionally biased region" description="Basic and acidic residues" evidence="3">
    <location>
        <begin position="297"/>
        <end position="316"/>
    </location>
</feature>
<feature type="compositionally biased region" description="Basic residues" evidence="3">
    <location>
        <begin position="536"/>
        <end position="546"/>
    </location>
</feature>
<dbReference type="InterPro" id="IPR018034">
    <property type="entry name" value="Kri1"/>
</dbReference>
<dbReference type="EMBL" id="CBTN010000008">
    <property type="protein sequence ID" value="CDH51031.1"/>
    <property type="molecule type" value="Genomic_DNA"/>
</dbReference>
<sequence>MAGDKSIALNIRERENEEDDYRRPAILEESDKGSSSEAESDDQESDDDDDESSDDGAEDDEATLLTPAVDSQILKTIAAIRTKDARVYDSDQKFFTDDQFEEAQKKLQQKEREAQRKKYTLRDYEDEVNVEYGGVIPEDNDESAESSTKIKTHQEEQDELKNAFKMAAGIAEDDDNEDGFLQKREKTEDEIKAEEEEYRNFLLANISNDKASSQAFKEWTDVKEKSKVNEDDAFLMDFVLNRGWMDTGKSQPKADDNGDQVDIDADEEYLDEVDRFESKYNFRFEEEGGANIITHPRNIEDSVRRKESKRQRERERKKAKKEAKKKEKLEELARQRNKKLKDIKSRLKEIQDITGTDIVGLENVDLDADFDPEKHDAQMAEMFNDDYYNKEDTEKPTWDDDIEGVDDVNYDDDEDIMMDADYLPGGDKYQAASDNTAEQASSSKKELKKEVDDLLDQYYSLNFEDIIGGDLPTRFKYQKTEAEDYGLSPMEILLADDKELNKYVGLKTMAPYRNAQKKQYEARMFKKNKKRKLREFHKHLQHKGFHVRHDDRKKRNEKNGDKKEKDTKKRKHDSVSPEGEDKHQQKKAKAN</sequence>
<dbReference type="STRING" id="1263082.A0A068RQ29"/>
<reference evidence="5" key="1">
    <citation type="submission" date="2013-08" db="EMBL/GenBank/DDBJ databases">
        <title>Gene expansion shapes genome architecture in the human pathogen Lichtheimia corymbifera: an evolutionary genomics analysis in the ancient terrestrial Mucorales (Mucoromycotina).</title>
        <authorList>
            <person name="Schwartze V.U."/>
            <person name="Winter S."/>
            <person name="Shelest E."/>
            <person name="Marcet-Houben M."/>
            <person name="Horn F."/>
            <person name="Wehner S."/>
            <person name="Hoffmann K."/>
            <person name="Riege K."/>
            <person name="Sammeth M."/>
            <person name="Nowrousian M."/>
            <person name="Valiante V."/>
            <person name="Linde J."/>
            <person name="Jacobsen I.D."/>
            <person name="Marz M."/>
            <person name="Brakhage A.A."/>
            <person name="Gabaldon T."/>
            <person name="Bocker S."/>
            <person name="Voigt K."/>
        </authorList>
    </citation>
    <scope>NUCLEOTIDE SEQUENCE [LARGE SCALE GENOMIC DNA]</scope>
    <source>
        <strain evidence="5">FSU 9682</strain>
    </source>
</reference>
<feature type="region of interest" description="Disordered" evidence="3">
    <location>
        <begin position="1"/>
        <end position="68"/>
    </location>
</feature>
<feature type="region of interest" description="Disordered" evidence="3">
    <location>
        <begin position="133"/>
        <end position="156"/>
    </location>
</feature>
<dbReference type="Proteomes" id="UP000027586">
    <property type="component" value="Unassembled WGS sequence"/>
</dbReference>
<dbReference type="Pfam" id="PF05178">
    <property type="entry name" value="Kri1"/>
    <property type="match status" value="1"/>
</dbReference>
<evidence type="ECO:0000256" key="2">
    <source>
        <dbReference type="SAM" id="Coils"/>
    </source>
</evidence>
<dbReference type="Pfam" id="PF12936">
    <property type="entry name" value="Kri1_C"/>
    <property type="match status" value="1"/>
</dbReference>
<evidence type="ECO:0000259" key="4">
    <source>
        <dbReference type="Pfam" id="PF12936"/>
    </source>
</evidence>
<feature type="compositionally biased region" description="Basic and acidic residues" evidence="3">
    <location>
        <begin position="387"/>
        <end position="398"/>
    </location>
</feature>
<feature type="compositionally biased region" description="Acidic residues" evidence="3">
    <location>
        <begin position="38"/>
        <end position="62"/>
    </location>
</feature>
<evidence type="ECO:0000313" key="6">
    <source>
        <dbReference type="Proteomes" id="UP000027586"/>
    </source>
</evidence>
<feature type="region of interest" description="Disordered" evidence="3">
    <location>
        <begin position="421"/>
        <end position="445"/>
    </location>
</feature>
<gene>
    <name evidence="5" type="ORF">LCOR_02698.1</name>
</gene>
<name>A0A068RQ29_9FUNG</name>
<feature type="region of interest" description="Disordered" evidence="3">
    <location>
        <begin position="291"/>
        <end position="330"/>
    </location>
</feature>
<dbReference type="GO" id="GO:0030686">
    <property type="term" value="C:90S preribosome"/>
    <property type="evidence" value="ECO:0007669"/>
    <property type="project" value="TreeGrafter"/>
</dbReference>
<dbReference type="VEuPathDB" id="FungiDB:LCOR_02698.1"/>
<feature type="coiled-coil region" evidence="2">
    <location>
        <begin position="177"/>
        <end position="204"/>
    </location>
</feature>
<evidence type="ECO:0000256" key="1">
    <source>
        <dbReference type="ARBA" id="ARBA00007473"/>
    </source>
</evidence>
<keyword evidence="6" id="KW-1185">Reference proteome</keyword>
<protein>
    <submittedName>
        <fullName evidence="5">Krr family protein</fullName>
    </submittedName>
</protein>
<proteinExistence type="inferred from homology"/>
<evidence type="ECO:0000256" key="3">
    <source>
        <dbReference type="SAM" id="MobiDB-lite"/>
    </source>
</evidence>